<sequence>MGDQGFLGDVVVLGMGQTAEAVARYLLGLGADRVSSVTVVGGAKSAPGDRAARLSELGATVVLGTDDVSGAFDLAVASPGISEFSDLFGNARAASRRVIGEPELAWEESPERWIGITGTNGKTTTTSLTAHLLNACGMPAAAVGNIGPNVIGEVARRRPDEWIVAELSSFQLATTERLEPRVACLLNITPDHAEWHRTHANYIAAKERIFANLGVGDLPVLVVDDPECARIADELDERGLAPCRVSVTRVPDSPNRAYLQDGRLIVELDGERDELPRTDELGLEGPHNYANALVAAAAALFVGADPAVVSRALVGFAPLEHRIEPVATVAGVRYVNDSKATNTDAVEKAVGSFPAGRVVVLVGGHDKGGDLTSFCDVLAAQVKCVVAYGEAQGRLGAALELAGCRVLYAPHMADAVEAARAVAEPGDVVLLSPACSSYDEFSGFEERGHRFKDLVRELADDERRSLERDLAEER</sequence>
<evidence type="ECO:0000313" key="13">
    <source>
        <dbReference type="EMBL" id="MDJ1130103.1"/>
    </source>
</evidence>
<dbReference type="RefSeq" id="WP_283713268.1">
    <property type="nucleotide sequence ID" value="NZ_JASJEW010000003.1"/>
</dbReference>
<evidence type="ECO:0000256" key="5">
    <source>
        <dbReference type="ARBA" id="ARBA00022618"/>
    </source>
</evidence>
<keyword evidence="14" id="KW-1185">Reference proteome</keyword>
<evidence type="ECO:0000256" key="2">
    <source>
        <dbReference type="ARBA" id="ARBA00004752"/>
    </source>
</evidence>
<dbReference type="EC" id="6.3.2.9" evidence="9 10"/>
<comment type="caution">
    <text evidence="13">The sequence shown here is derived from an EMBL/GenBank/DDBJ whole genome shotgun (WGS) entry which is preliminary data.</text>
</comment>
<evidence type="ECO:0000256" key="1">
    <source>
        <dbReference type="ARBA" id="ARBA00004496"/>
    </source>
</evidence>
<comment type="subcellular location">
    <subcellularLocation>
        <location evidence="1 9 10">Cytoplasm</location>
    </subcellularLocation>
</comment>
<evidence type="ECO:0000259" key="12">
    <source>
        <dbReference type="Pfam" id="PF08245"/>
    </source>
</evidence>
<keyword evidence="5 9" id="KW-0132">Cell division</keyword>
<dbReference type="InterPro" id="IPR005762">
    <property type="entry name" value="MurD"/>
</dbReference>
<evidence type="ECO:0000256" key="4">
    <source>
        <dbReference type="ARBA" id="ARBA00022598"/>
    </source>
</evidence>
<name>A0ABT6ZM20_9ACTN</name>
<dbReference type="Gene3D" id="3.40.1190.10">
    <property type="entry name" value="Mur-like, catalytic domain"/>
    <property type="match status" value="1"/>
</dbReference>
<keyword evidence="6 9" id="KW-0547">Nucleotide-binding</keyword>
<dbReference type="PROSITE" id="PS01011">
    <property type="entry name" value="FOLYLPOLYGLU_SYNT_1"/>
    <property type="match status" value="1"/>
</dbReference>
<comment type="pathway">
    <text evidence="2 9 10">Cell wall biogenesis; peptidoglycan biosynthesis.</text>
</comment>
<accession>A0ABT6ZM20</accession>
<keyword evidence="4 9" id="KW-0436">Ligase</keyword>
<dbReference type="NCBIfam" id="TIGR01087">
    <property type="entry name" value="murD"/>
    <property type="match status" value="1"/>
</dbReference>
<feature type="domain" description="Mur ligase central" evidence="12">
    <location>
        <begin position="116"/>
        <end position="299"/>
    </location>
</feature>
<dbReference type="SUPFAM" id="SSF53623">
    <property type="entry name" value="MurD-like peptide ligases, catalytic domain"/>
    <property type="match status" value="1"/>
</dbReference>
<organism evidence="13 14">
    <name type="scientific">Kribbibacterium absianum</name>
    <dbReference type="NCBI Taxonomy" id="3044210"/>
    <lineage>
        <taxon>Bacteria</taxon>
        <taxon>Bacillati</taxon>
        <taxon>Actinomycetota</taxon>
        <taxon>Coriobacteriia</taxon>
        <taxon>Coriobacteriales</taxon>
        <taxon>Kribbibacteriaceae</taxon>
        <taxon>Kribbibacterium</taxon>
    </lineage>
</organism>
<feature type="binding site" evidence="9">
    <location>
        <begin position="118"/>
        <end position="124"/>
    </location>
    <ligand>
        <name>ATP</name>
        <dbReference type="ChEBI" id="CHEBI:30616"/>
    </ligand>
</feature>
<comment type="function">
    <text evidence="9 10">Cell wall formation. Catalyzes the addition of glutamate to the nucleotide precursor UDP-N-acetylmuramoyl-L-alanine (UMA).</text>
</comment>
<dbReference type="EMBL" id="JASJEX010000004">
    <property type="protein sequence ID" value="MDJ1130103.1"/>
    <property type="molecule type" value="Genomic_DNA"/>
</dbReference>
<comment type="catalytic activity">
    <reaction evidence="9 10">
        <text>UDP-N-acetyl-alpha-D-muramoyl-L-alanine + D-glutamate + ATP = UDP-N-acetyl-alpha-D-muramoyl-L-alanyl-D-glutamate + ADP + phosphate + H(+)</text>
        <dbReference type="Rhea" id="RHEA:16429"/>
        <dbReference type="ChEBI" id="CHEBI:15378"/>
        <dbReference type="ChEBI" id="CHEBI:29986"/>
        <dbReference type="ChEBI" id="CHEBI:30616"/>
        <dbReference type="ChEBI" id="CHEBI:43474"/>
        <dbReference type="ChEBI" id="CHEBI:83898"/>
        <dbReference type="ChEBI" id="CHEBI:83900"/>
        <dbReference type="ChEBI" id="CHEBI:456216"/>
        <dbReference type="EC" id="6.3.2.9"/>
    </reaction>
</comment>
<dbReference type="HAMAP" id="MF_00639">
    <property type="entry name" value="MurD"/>
    <property type="match status" value="1"/>
</dbReference>
<dbReference type="InterPro" id="IPR018109">
    <property type="entry name" value="Folylpolyglutamate_synth_CS"/>
</dbReference>
<proteinExistence type="inferred from homology"/>
<dbReference type="PANTHER" id="PTHR43692">
    <property type="entry name" value="UDP-N-ACETYLMURAMOYLALANINE--D-GLUTAMATE LIGASE"/>
    <property type="match status" value="1"/>
</dbReference>
<evidence type="ECO:0000256" key="8">
    <source>
        <dbReference type="ARBA" id="ARBA00023306"/>
    </source>
</evidence>
<evidence type="ECO:0000256" key="9">
    <source>
        <dbReference type="HAMAP-Rule" id="MF_00639"/>
    </source>
</evidence>
<keyword evidence="9 10" id="KW-0573">Peptidoglycan synthesis</keyword>
<dbReference type="PANTHER" id="PTHR43692:SF1">
    <property type="entry name" value="UDP-N-ACETYLMURAMOYLALANINE--D-GLUTAMATE LIGASE"/>
    <property type="match status" value="1"/>
</dbReference>
<reference evidence="13" key="1">
    <citation type="submission" date="2023-05" db="EMBL/GenBank/DDBJ databases">
        <title>[olsenella] sp. nov., isolated from a pig farm feces dump.</title>
        <authorList>
            <person name="Chang Y.-H."/>
        </authorList>
    </citation>
    <scope>NUCLEOTIDE SEQUENCE</scope>
    <source>
        <strain evidence="13">YH-ols2217</strain>
    </source>
</reference>
<comment type="similarity">
    <text evidence="9">Belongs to the MurCDEF family.</text>
</comment>
<keyword evidence="8 9" id="KW-0131">Cell cycle</keyword>
<keyword evidence="9 10" id="KW-0133">Cell shape</keyword>
<gene>
    <name evidence="9 13" type="primary">murD</name>
    <name evidence="13" type="ORF">QJ043_08455</name>
</gene>
<evidence type="ECO:0000313" key="14">
    <source>
        <dbReference type="Proteomes" id="UP001431693"/>
    </source>
</evidence>
<dbReference type="InterPro" id="IPR013221">
    <property type="entry name" value="Mur_ligase_cen"/>
</dbReference>
<keyword evidence="9 10" id="KW-0961">Cell wall biogenesis/degradation</keyword>
<dbReference type="Gene3D" id="3.90.190.20">
    <property type="entry name" value="Mur ligase, C-terminal domain"/>
    <property type="match status" value="1"/>
</dbReference>
<dbReference type="SUPFAM" id="SSF53244">
    <property type="entry name" value="MurD-like peptide ligases, peptide-binding domain"/>
    <property type="match status" value="1"/>
</dbReference>
<dbReference type="InterPro" id="IPR036615">
    <property type="entry name" value="Mur_ligase_C_dom_sf"/>
</dbReference>
<evidence type="ECO:0000256" key="3">
    <source>
        <dbReference type="ARBA" id="ARBA00022490"/>
    </source>
</evidence>
<keyword evidence="7 9" id="KW-0067">ATP-binding</keyword>
<dbReference type="GO" id="GO:0008764">
    <property type="term" value="F:UDP-N-acetylmuramoylalanine-D-glutamate ligase activity"/>
    <property type="evidence" value="ECO:0007669"/>
    <property type="project" value="UniProtKB-EC"/>
</dbReference>
<evidence type="ECO:0000256" key="7">
    <source>
        <dbReference type="ARBA" id="ARBA00022840"/>
    </source>
</evidence>
<dbReference type="Proteomes" id="UP001431693">
    <property type="component" value="Unassembled WGS sequence"/>
</dbReference>
<dbReference type="Pfam" id="PF02875">
    <property type="entry name" value="Mur_ligase_C"/>
    <property type="match status" value="1"/>
</dbReference>
<dbReference type="Gene3D" id="3.40.50.720">
    <property type="entry name" value="NAD(P)-binding Rossmann-like Domain"/>
    <property type="match status" value="1"/>
</dbReference>
<evidence type="ECO:0000256" key="10">
    <source>
        <dbReference type="RuleBase" id="RU003664"/>
    </source>
</evidence>
<dbReference type="Pfam" id="PF08245">
    <property type="entry name" value="Mur_ligase_M"/>
    <property type="match status" value="1"/>
</dbReference>
<protein>
    <recommendedName>
        <fullName evidence="9 10">UDP-N-acetylmuramoylalanine--D-glutamate ligase</fullName>
        <ecNumber evidence="9 10">6.3.2.9</ecNumber>
    </recommendedName>
    <alternativeName>
        <fullName evidence="9">D-glutamic acid-adding enzyme</fullName>
    </alternativeName>
    <alternativeName>
        <fullName evidence="9">UDP-N-acetylmuramoyl-L-alanyl-D-glutamate synthetase</fullName>
    </alternativeName>
</protein>
<keyword evidence="3 9" id="KW-0963">Cytoplasm</keyword>
<dbReference type="InterPro" id="IPR004101">
    <property type="entry name" value="Mur_ligase_C"/>
</dbReference>
<evidence type="ECO:0000256" key="6">
    <source>
        <dbReference type="ARBA" id="ARBA00022741"/>
    </source>
</evidence>
<dbReference type="InterPro" id="IPR036565">
    <property type="entry name" value="Mur-like_cat_sf"/>
</dbReference>
<feature type="domain" description="Mur ligase C-terminal" evidence="11">
    <location>
        <begin position="321"/>
        <end position="435"/>
    </location>
</feature>
<evidence type="ECO:0000259" key="11">
    <source>
        <dbReference type="Pfam" id="PF02875"/>
    </source>
</evidence>